<evidence type="ECO:0000256" key="7">
    <source>
        <dbReference type="SAM" id="MobiDB-lite"/>
    </source>
</evidence>
<feature type="transmembrane region" description="Helical" evidence="8">
    <location>
        <begin position="398"/>
        <end position="417"/>
    </location>
</feature>
<evidence type="ECO:0000313" key="11">
    <source>
        <dbReference type="Proteomes" id="UP000319257"/>
    </source>
</evidence>
<feature type="transmembrane region" description="Helical" evidence="8">
    <location>
        <begin position="79"/>
        <end position="99"/>
    </location>
</feature>
<dbReference type="InParanoid" id="A0A507AZC5"/>
<dbReference type="AlphaFoldDB" id="A0A507AZC5"/>
<dbReference type="PANTHER" id="PTHR32468:SF0">
    <property type="entry name" value="K(+)_H(+) ANTIPORTER 1"/>
    <property type="match status" value="1"/>
</dbReference>
<comment type="subcellular location">
    <subcellularLocation>
        <location evidence="1">Membrane</location>
        <topology evidence="1">Multi-pass membrane protein</topology>
    </subcellularLocation>
</comment>
<evidence type="ECO:0000256" key="4">
    <source>
        <dbReference type="ARBA" id="ARBA00022989"/>
    </source>
</evidence>
<proteinExistence type="predicted"/>
<keyword evidence="3 8" id="KW-0812">Transmembrane</keyword>
<feature type="domain" description="Cation/H+ exchanger transmembrane" evidence="9">
    <location>
        <begin position="58"/>
        <end position="447"/>
    </location>
</feature>
<evidence type="ECO:0000256" key="3">
    <source>
        <dbReference type="ARBA" id="ARBA00022692"/>
    </source>
</evidence>
<feature type="transmembrane region" description="Helical" evidence="8">
    <location>
        <begin position="49"/>
        <end position="67"/>
    </location>
</feature>
<keyword evidence="2" id="KW-0813">Transport</keyword>
<evidence type="ECO:0000259" key="9">
    <source>
        <dbReference type="Pfam" id="PF00999"/>
    </source>
</evidence>
<gene>
    <name evidence="10" type="ORF">E0L32_001345</name>
</gene>
<evidence type="ECO:0000313" key="10">
    <source>
        <dbReference type="EMBL" id="TPX10148.1"/>
    </source>
</evidence>
<dbReference type="Gene3D" id="1.20.1530.20">
    <property type="match status" value="1"/>
</dbReference>
<feature type="transmembrane region" description="Helical" evidence="8">
    <location>
        <begin position="215"/>
        <end position="239"/>
    </location>
</feature>
<feature type="transmembrane region" description="Helical" evidence="8">
    <location>
        <begin position="178"/>
        <end position="203"/>
    </location>
</feature>
<dbReference type="InterPro" id="IPR038770">
    <property type="entry name" value="Na+/solute_symporter_sf"/>
</dbReference>
<feature type="transmembrane region" description="Helical" evidence="8">
    <location>
        <begin position="429"/>
        <end position="451"/>
    </location>
</feature>
<keyword evidence="6 8" id="KW-0472">Membrane</keyword>
<keyword evidence="4 8" id="KW-1133">Transmembrane helix</keyword>
<feature type="transmembrane region" description="Helical" evidence="8">
    <location>
        <begin position="286"/>
        <end position="305"/>
    </location>
</feature>
<evidence type="ECO:0000256" key="2">
    <source>
        <dbReference type="ARBA" id="ARBA00022448"/>
    </source>
</evidence>
<dbReference type="Proteomes" id="UP000319257">
    <property type="component" value="Unassembled WGS sequence"/>
</dbReference>
<reference evidence="10 11" key="1">
    <citation type="submission" date="2019-06" db="EMBL/GenBank/DDBJ databases">
        <title>Draft genome sequence of the filamentous fungus Phialemoniopsis curvata isolated from diesel fuel.</title>
        <authorList>
            <person name="Varaljay V.A."/>
            <person name="Lyon W.J."/>
            <person name="Crouch A.L."/>
            <person name="Drake C.E."/>
            <person name="Hollomon J.M."/>
            <person name="Nadeau L.J."/>
            <person name="Nunn H.S."/>
            <person name="Stevenson B.S."/>
            <person name="Bojanowski C.L."/>
            <person name="Crookes-Goodson W.J."/>
        </authorList>
    </citation>
    <scope>NUCLEOTIDE SEQUENCE [LARGE SCALE GENOMIC DNA]</scope>
    <source>
        <strain evidence="10 11">D216</strain>
    </source>
</reference>
<evidence type="ECO:0000256" key="8">
    <source>
        <dbReference type="SAM" id="Phobius"/>
    </source>
</evidence>
<dbReference type="PANTHER" id="PTHR32468">
    <property type="entry name" value="CATION/H + ANTIPORTER"/>
    <property type="match status" value="1"/>
</dbReference>
<evidence type="ECO:0000256" key="1">
    <source>
        <dbReference type="ARBA" id="ARBA00004141"/>
    </source>
</evidence>
<dbReference type="STRING" id="1093900.A0A507AZC5"/>
<feature type="transmembrane region" description="Helical" evidence="8">
    <location>
        <begin position="364"/>
        <end position="386"/>
    </location>
</feature>
<accession>A0A507AZC5</accession>
<feature type="transmembrane region" description="Helical" evidence="8">
    <location>
        <begin position="111"/>
        <end position="131"/>
    </location>
</feature>
<feature type="region of interest" description="Disordered" evidence="7">
    <location>
        <begin position="522"/>
        <end position="541"/>
    </location>
</feature>
<protein>
    <recommendedName>
        <fullName evidence="9">Cation/H+ exchanger transmembrane domain-containing protein</fullName>
    </recommendedName>
</protein>
<dbReference type="Pfam" id="PF00999">
    <property type="entry name" value="Na_H_Exchanger"/>
    <property type="match status" value="1"/>
</dbReference>
<comment type="caution">
    <text evidence="10">The sequence shown here is derived from an EMBL/GenBank/DDBJ whole genome shotgun (WGS) entry which is preliminary data.</text>
</comment>
<keyword evidence="11" id="KW-1185">Reference proteome</keyword>
<keyword evidence="5" id="KW-0406">Ion transport</keyword>
<evidence type="ECO:0000256" key="6">
    <source>
        <dbReference type="ARBA" id="ARBA00023136"/>
    </source>
</evidence>
<dbReference type="GeneID" id="41968792"/>
<dbReference type="InterPro" id="IPR050794">
    <property type="entry name" value="CPA2_transporter"/>
</dbReference>
<dbReference type="GO" id="GO:0016020">
    <property type="term" value="C:membrane"/>
    <property type="evidence" value="ECO:0007669"/>
    <property type="project" value="UniProtKB-SubCell"/>
</dbReference>
<evidence type="ECO:0000256" key="5">
    <source>
        <dbReference type="ARBA" id="ARBA00023065"/>
    </source>
</evidence>
<dbReference type="RefSeq" id="XP_030991859.1">
    <property type="nucleotide sequence ID" value="XM_031135414.1"/>
</dbReference>
<sequence length="899" mass="96304">MATVTVISTLIASATSNAPAATSTGDRATPQAGVLEGASPVAFDPKNPIQLFMVQAALIIVFCRLLYFPLRYLGQPRVIAEVIGGIILGPSVMGHIPHFKDAIFPAPSMPVLNNAANLGLIIFLFLTALEVDLHMFKRNWKVAVSVGFLGMVLSFALGVAIAVGLYNHFNNEDGVSPIGFGTFSLFVGTALAITAFPVLCRILTELELLSTSVGVTVLAAGVGNDVVGWILLALCVALVNNANGLAALWALLCCVGWILVLVFAVKPAFHWFLRRNGSLQNGPTQGTIGLTILLVFVSAWFTGIIGVHPIFGGFLVGLICPRESGFAIKLTEKIEDFVSVVFLPLYFALSGLNTNLGLLNDGLVWAYVVGVTAVAFFGKIVGGTLAAKFNGLVWRESFTIGVLMSCKGLVELIVLNIGLQANILSQRTFTLFVVMAVVTTVTTTPLTKLLYPKSYQYKLEKWKRGEIDWDGNPLTPSTSQQDSVEKLNESQIRRLLVYLRLDSLPSLFTFISLVGQASEIQPVSPPEEQAQQGQVSQPPQRPLEVHGLRILELTERTSSVMQVSQVEEYSRRDPIVNTFKTFSQLNNLAAAGQVVVAPSDSYAETLTRQASEVASDFALIPWSEIGSVTEDSTVPAAVSEQDRFNSRTHLDFMQKCLAHAVCNTGIFINNGFGGQVKSDRPSLHRSVSAMSIHSIRAQPASLPVADKTHHIFFPFFGGVDDRVALRFVLRLAKNTNVNATICRFDLSGEEVDITHPPEVAVAGSGAASPRDAGSKLATGTDIDNVKTVEEATAHDLGLFSSLKNSLPEELSPRVTFMEVTTHGKSALTDVIAEAKQVVGKSSRNAGDLVIVGRRHASFGDSAAATDFRGTVGTVGEWVATSGVKASVLVIQAGGRGLES</sequence>
<feature type="transmembrane region" description="Helical" evidence="8">
    <location>
        <begin position="143"/>
        <end position="166"/>
    </location>
</feature>
<dbReference type="GO" id="GO:0015297">
    <property type="term" value="F:antiporter activity"/>
    <property type="evidence" value="ECO:0007669"/>
    <property type="project" value="InterPro"/>
</dbReference>
<name>A0A507AZC5_9PEZI</name>
<dbReference type="OrthoDB" id="2687058at2759"/>
<feature type="transmembrane region" description="Helical" evidence="8">
    <location>
        <begin position="337"/>
        <end position="358"/>
    </location>
</feature>
<feature type="transmembrane region" description="Helical" evidence="8">
    <location>
        <begin position="245"/>
        <end position="265"/>
    </location>
</feature>
<dbReference type="InterPro" id="IPR006153">
    <property type="entry name" value="Cation/H_exchanger_TM"/>
</dbReference>
<organism evidence="10 11">
    <name type="scientific">Thyridium curvatum</name>
    <dbReference type="NCBI Taxonomy" id="1093900"/>
    <lineage>
        <taxon>Eukaryota</taxon>
        <taxon>Fungi</taxon>
        <taxon>Dikarya</taxon>
        <taxon>Ascomycota</taxon>
        <taxon>Pezizomycotina</taxon>
        <taxon>Sordariomycetes</taxon>
        <taxon>Sordariomycetidae</taxon>
        <taxon>Thyridiales</taxon>
        <taxon>Thyridiaceae</taxon>
        <taxon>Thyridium</taxon>
    </lineage>
</organism>
<feature type="compositionally biased region" description="Low complexity" evidence="7">
    <location>
        <begin position="526"/>
        <end position="538"/>
    </location>
</feature>
<dbReference type="GO" id="GO:1902600">
    <property type="term" value="P:proton transmembrane transport"/>
    <property type="evidence" value="ECO:0007669"/>
    <property type="project" value="InterPro"/>
</dbReference>
<dbReference type="EMBL" id="SKBQ01000005">
    <property type="protein sequence ID" value="TPX10148.1"/>
    <property type="molecule type" value="Genomic_DNA"/>
</dbReference>